<evidence type="ECO:0000313" key="1">
    <source>
        <dbReference type="EMBL" id="KAL3276486.1"/>
    </source>
</evidence>
<proteinExistence type="predicted"/>
<protein>
    <submittedName>
        <fullName evidence="1">Uncharacterized protein</fullName>
    </submittedName>
</protein>
<dbReference type="AlphaFoldDB" id="A0ABD2NCM1"/>
<name>A0ABD2NCM1_9CUCU</name>
<comment type="caution">
    <text evidence="1">The sequence shown here is derived from an EMBL/GenBank/DDBJ whole genome shotgun (WGS) entry which is preliminary data.</text>
</comment>
<gene>
    <name evidence="1" type="ORF">HHI36_011867</name>
</gene>
<reference evidence="1 2" key="1">
    <citation type="journal article" date="2021" name="BMC Biol.">
        <title>Horizontally acquired antibacterial genes associated with adaptive radiation of ladybird beetles.</title>
        <authorList>
            <person name="Li H.S."/>
            <person name="Tang X.F."/>
            <person name="Huang Y.H."/>
            <person name="Xu Z.Y."/>
            <person name="Chen M.L."/>
            <person name="Du X.Y."/>
            <person name="Qiu B.Y."/>
            <person name="Chen P.T."/>
            <person name="Zhang W."/>
            <person name="Slipinski A."/>
            <person name="Escalona H.E."/>
            <person name="Waterhouse R.M."/>
            <person name="Zwick A."/>
            <person name="Pang H."/>
        </authorList>
    </citation>
    <scope>NUCLEOTIDE SEQUENCE [LARGE SCALE GENOMIC DNA]</scope>
    <source>
        <strain evidence="1">SYSU2018</strain>
    </source>
</reference>
<accession>A0ABD2NCM1</accession>
<dbReference type="Proteomes" id="UP001516400">
    <property type="component" value="Unassembled WGS sequence"/>
</dbReference>
<keyword evidence="2" id="KW-1185">Reference proteome</keyword>
<sequence length="143" mass="16196">MSKYCTSNDMEVLGGKETFKRSLDRDIRNTHYLGDGNSKGFVKAQKFDLYGSERSECLGQVQKRIGTGLRNLKTLYSEEAFVQLQQLQAGVYEAVGLFNEGCYARYLTLVEMGLDPGRDGLRAMKRRDEERIRKSSGRGPLRA</sequence>
<organism evidence="1 2">
    <name type="scientific">Cryptolaemus montrouzieri</name>
    <dbReference type="NCBI Taxonomy" id="559131"/>
    <lineage>
        <taxon>Eukaryota</taxon>
        <taxon>Metazoa</taxon>
        <taxon>Ecdysozoa</taxon>
        <taxon>Arthropoda</taxon>
        <taxon>Hexapoda</taxon>
        <taxon>Insecta</taxon>
        <taxon>Pterygota</taxon>
        <taxon>Neoptera</taxon>
        <taxon>Endopterygota</taxon>
        <taxon>Coleoptera</taxon>
        <taxon>Polyphaga</taxon>
        <taxon>Cucujiformia</taxon>
        <taxon>Coccinelloidea</taxon>
        <taxon>Coccinellidae</taxon>
        <taxon>Scymninae</taxon>
        <taxon>Scymnini</taxon>
        <taxon>Cryptolaemus</taxon>
    </lineage>
</organism>
<evidence type="ECO:0000313" key="2">
    <source>
        <dbReference type="Proteomes" id="UP001516400"/>
    </source>
</evidence>
<dbReference type="EMBL" id="JABFTP020000103">
    <property type="protein sequence ID" value="KAL3276486.1"/>
    <property type="molecule type" value="Genomic_DNA"/>
</dbReference>